<feature type="domain" description="CNA-B" evidence="3">
    <location>
        <begin position="966"/>
        <end position="1055"/>
    </location>
</feature>
<sequence>MPPEPIKNVRLDTNLKGNPDVKLVNLNLLNSRLYTIVDNDKNLYFCLDESKYYPSGQDYKVDMNEKISGSVLWLMQTFYENQDTQNSVPNVEGYRDANELTRYAAIQVVIWKLTGGKFDNKLIESNPLIKDLYTEAQTKTNDDTSYQEVINKINNVEINAKEIIPNGDDGTNYNYLLQFEDNIDQETEKLLQVKDEEINIGVQLYKNSKITDITKDTTINKDYDKRTISIDIPKDLIDKDKADDTVIYFNIDTLLTTRHPYYLVFISSGVQPLGGYQPIERTLTTRTSIDLDLSETSFSVLKNWDDSNNQDGIRPLNLPVQLYQSDKPYTHTSNESLTQGNETKFGEVQELNEENGWEYIWGNLPIKDNNGNPLYYTAREELDSKYDLSINSTDEGKAILLTNTYKPETIDLKGVKSWEDGNNQDGIRPSSIVVNLLADGEIIQTKNVTENEGWAYEFSDLPKYKEGKEIDYTVTENSVPNYTAISDGMNITNTHIPEVTEISGTKTWDDKNDQDGKRPTTITVNLLANGAPVDSKEVTEKDNWTYHFDNLPKYKDGQEIVYTVTENDVPEYSTSIEGTTITNHYTPGKTSVTVTKSWNDGNNQDGIRPDSIKVQLYADGEKSGEEVTLNEGNNWTTTWTDLAEKNNGQPIVYSVKEVGSIEGYNKTVNAENSGNIIITNTHIPEATEISGTKIWDDKNDQDGKRPTTITVNLLANGAPVDSKEVTEKDNWTYHFDNLPKYKDGQEIVYTVTENDVPEYSTSIEGTTITNHYTPGKTSVTVTKSWNDGNNQDGIRPNSIKVQLYADGEKSGEEVALNEANNWTTTWTDLAEKKNGQPIVYTVKEVGSIEGYNKTVNAENSGNIIITNTHIPEVTEISGTKIWDDKNDQDGKRPTTITVNLLANGAPVDSKEVTEKDNWTYHFDNLPKYKDGQEIVYTVTENDVPEYSTSIEGTTITNHYTPGKTSVTVTKSWNDGNNQDGIRPDSIKVQLYADGEKSGEEVTLNEGNNWTTTWTDLAEKNNGQPIVYTVKEVGNIKGYDVTINAENVGNIIITNTHIPKNEIKGNDPETPSKNSLNKDYPATGEKNSWIFYAIGILLIVIVGYVGLKKVKYHK</sequence>
<dbReference type="SUPFAM" id="SSF49478">
    <property type="entry name" value="Cna protein B-type domain"/>
    <property type="match status" value="8"/>
</dbReference>
<dbReference type="Proteomes" id="UP000067523">
    <property type="component" value="Chromosome"/>
</dbReference>
<feature type="domain" description="CNA-B" evidence="3">
    <location>
        <begin position="779"/>
        <end position="868"/>
    </location>
</feature>
<keyword evidence="2" id="KW-0812">Transmembrane</keyword>
<evidence type="ECO:0000313" key="6">
    <source>
        <dbReference type="Proteomes" id="UP000067523"/>
    </source>
</evidence>
<dbReference type="NCBIfam" id="TIGR01167">
    <property type="entry name" value="LPXTG_anchor"/>
    <property type="match status" value="1"/>
</dbReference>
<feature type="domain" description="Thioester" evidence="4">
    <location>
        <begin position="45"/>
        <end position="153"/>
    </location>
</feature>
<evidence type="ECO:0000256" key="1">
    <source>
        <dbReference type="SAM" id="MobiDB-lite"/>
    </source>
</evidence>
<feature type="domain" description="CNA-B" evidence="3">
    <location>
        <begin position="876"/>
        <end position="957"/>
    </location>
</feature>
<evidence type="ECO:0000313" key="5">
    <source>
        <dbReference type="EMBL" id="ALS36907.1"/>
    </source>
</evidence>
<dbReference type="Pfam" id="PF05738">
    <property type="entry name" value="Cna_B"/>
    <property type="match status" value="8"/>
</dbReference>
<protein>
    <recommendedName>
        <fullName evidence="7">Gram-positive cocci surface proteins LPxTG domain-containing protein</fullName>
    </recommendedName>
</protein>
<proteinExistence type="predicted"/>
<dbReference type="KEGG" id="erx:ATZ35_06970"/>
<feature type="transmembrane region" description="Helical" evidence="2">
    <location>
        <begin position="1088"/>
        <end position="1106"/>
    </location>
</feature>
<evidence type="ECO:0008006" key="7">
    <source>
        <dbReference type="Google" id="ProtNLM"/>
    </source>
</evidence>
<keyword evidence="6" id="KW-1185">Reference proteome</keyword>
<evidence type="ECO:0000256" key="2">
    <source>
        <dbReference type="SAM" id="Phobius"/>
    </source>
</evidence>
<feature type="region of interest" description="Disordered" evidence="1">
    <location>
        <begin position="1059"/>
        <end position="1078"/>
    </location>
</feature>
<feature type="domain" description="CNA-B" evidence="3">
    <location>
        <begin position="502"/>
        <end position="583"/>
    </location>
</feature>
<accession>A0A0U2VHC6</accession>
<evidence type="ECO:0000259" key="4">
    <source>
        <dbReference type="Pfam" id="PF08341"/>
    </source>
</evidence>
<keyword evidence="2" id="KW-0472">Membrane</keyword>
<dbReference type="AlphaFoldDB" id="A0A0U2VHC6"/>
<evidence type="ECO:0000259" key="3">
    <source>
        <dbReference type="Pfam" id="PF05738"/>
    </source>
</evidence>
<dbReference type="Pfam" id="PF08341">
    <property type="entry name" value="TED"/>
    <property type="match status" value="1"/>
</dbReference>
<feature type="domain" description="CNA-B" evidence="3">
    <location>
        <begin position="413"/>
        <end position="494"/>
    </location>
</feature>
<feature type="domain" description="CNA-B" evidence="3">
    <location>
        <begin position="299"/>
        <end position="404"/>
    </location>
</feature>
<dbReference type="InterPro" id="IPR013552">
    <property type="entry name" value="Thioester_dom"/>
</dbReference>
<dbReference type="InterPro" id="IPR008454">
    <property type="entry name" value="Collagen-bd_Cna-like_B-typ_dom"/>
</dbReference>
<feature type="domain" description="CNA-B" evidence="3">
    <location>
        <begin position="689"/>
        <end position="770"/>
    </location>
</feature>
<reference evidence="6" key="1">
    <citation type="submission" date="2015-12" db="EMBL/GenBank/DDBJ databases">
        <authorList>
            <person name="Lauer A."/>
            <person name="Humrighouse B."/>
            <person name="Loparev V."/>
            <person name="Shewmaker P.L."/>
            <person name="Whitney A.M."/>
            <person name="McLaughlin R.W."/>
        </authorList>
    </citation>
    <scope>NUCLEOTIDE SEQUENCE [LARGE SCALE GENOMIC DNA]</scope>
    <source>
        <strain evidence="6">LMG 26678</strain>
    </source>
</reference>
<organism evidence="5 6">
    <name type="scientific">Enterococcus rotai</name>
    <dbReference type="NCBI Taxonomy" id="118060"/>
    <lineage>
        <taxon>Bacteria</taxon>
        <taxon>Bacillati</taxon>
        <taxon>Bacillota</taxon>
        <taxon>Bacilli</taxon>
        <taxon>Lactobacillales</taxon>
        <taxon>Enterococcaceae</taxon>
        <taxon>Enterococcus</taxon>
    </lineage>
</organism>
<keyword evidence="2" id="KW-1133">Transmembrane helix</keyword>
<name>A0A0U2VHC6_9ENTE</name>
<dbReference type="Gene3D" id="2.60.40.1140">
    <property type="entry name" value="Collagen-binding surface protein Cna, B-type domain"/>
    <property type="match status" value="8"/>
</dbReference>
<gene>
    <name evidence="5" type="ORF">ATZ35_06970</name>
</gene>
<dbReference type="CDD" id="cd00222">
    <property type="entry name" value="CollagenBindB"/>
    <property type="match status" value="8"/>
</dbReference>
<feature type="domain" description="CNA-B" evidence="3">
    <location>
        <begin position="592"/>
        <end position="681"/>
    </location>
</feature>
<dbReference type="EMBL" id="CP013655">
    <property type="protein sequence ID" value="ALS36907.1"/>
    <property type="molecule type" value="Genomic_DNA"/>
</dbReference>
<dbReference type="STRING" id="118060.ATZ35_06970"/>